<evidence type="ECO:0000313" key="1">
    <source>
        <dbReference type="EMBL" id="PSH60530.1"/>
    </source>
</evidence>
<dbReference type="NCBIfam" id="TIGR02215">
    <property type="entry name" value="phage_chp_gp8"/>
    <property type="match status" value="1"/>
</dbReference>
<dbReference type="InterPro" id="IPR011738">
    <property type="entry name" value="Phage_CHP"/>
</dbReference>
<name>A0A2P7B278_9HYPH</name>
<protein>
    <recommendedName>
        <fullName evidence="3">Phage gp6-like head-tail connector protein</fullName>
    </recommendedName>
</protein>
<dbReference type="OrthoDB" id="7597216at2"/>
<evidence type="ECO:0000313" key="2">
    <source>
        <dbReference type="Proteomes" id="UP000241158"/>
    </source>
</evidence>
<dbReference type="RefSeq" id="WP_106715848.1">
    <property type="nucleotide sequence ID" value="NZ_JACHXT010000004.1"/>
</dbReference>
<organism evidence="1 2">
    <name type="scientific">Phyllobacterium endophyticum</name>
    <dbReference type="NCBI Taxonomy" id="1149773"/>
    <lineage>
        <taxon>Bacteria</taxon>
        <taxon>Pseudomonadati</taxon>
        <taxon>Pseudomonadota</taxon>
        <taxon>Alphaproteobacteria</taxon>
        <taxon>Hyphomicrobiales</taxon>
        <taxon>Phyllobacteriaceae</taxon>
        <taxon>Phyllobacterium</taxon>
    </lineage>
</organism>
<proteinExistence type="predicted"/>
<dbReference type="Gene3D" id="1.10.3230.30">
    <property type="entry name" value="Phage gp6-like head-tail connector protein"/>
    <property type="match status" value="1"/>
</dbReference>
<sequence length="189" mass="20807">MTMTMIKPPAVEPVTLAEVRQFLRLDNDSEDVLLGGLIKAARETLEMQTGLALISQEWRLYPDSWPKNGIVRIAKYPVRSVVAVTAYIEDGTPVPIAGDDLHLSGYARPARLYLAARSRPALPLSGLEIDFVAGFGETGADVPEALRHAISTLVAHWYEFRGVYGSAQQPVSYPSAFERAVGLWRRVSL</sequence>
<gene>
    <name evidence="1" type="ORF">CU100_07635</name>
</gene>
<evidence type="ECO:0008006" key="3">
    <source>
        <dbReference type="Google" id="ProtNLM"/>
    </source>
</evidence>
<dbReference type="Pfam" id="PF05135">
    <property type="entry name" value="Phage_connect_1"/>
    <property type="match status" value="1"/>
</dbReference>
<keyword evidence="2" id="KW-1185">Reference proteome</keyword>
<dbReference type="EMBL" id="PGGN01000001">
    <property type="protein sequence ID" value="PSH60530.1"/>
    <property type="molecule type" value="Genomic_DNA"/>
</dbReference>
<dbReference type="InterPro" id="IPR021146">
    <property type="entry name" value="Phage_gp6-like_head-tail"/>
</dbReference>
<reference evidence="2" key="1">
    <citation type="submission" date="2017-11" db="EMBL/GenBank/DDBJ databases">
        <authorList>
            <person name="Kuznetsova I."/>
            <person name="Sazanova A."/>
            <person name="Chirak E."/>
            <person name="Safronova V."/>
            <person name="Willems A."/>
        </authorList>
    </citation>
    <scope>NUCLEOTIDE SEQUENCE [LARGE SCALE GENOMIC DNA]</scope>
    <source>
        <strain evidence="2">PEPV15</strain>
    </source>
</reference>
<dbReference type="Proteomes" id="UP000241158">
    <property type="component" value="Unassembled WGS sequence"/>
</dbReference>
<accession>A0A2P7B278</accession>
<dbReference type="CDD" id="cd08054">
    <property type="entry name" value="gp6"/>
    <property type="match status" value="1"/>
</dbReference>
<comment type="caution">
    <text evidence="1">The sequence shown here is derived from an EMBL/GenBank/DDBJ whole genome shotgun (WGS) entry which is preliminary data.</text>
</comment>
<dbReference type="AlphaFoldDB" id="A0A2P7B278"/>